<evidence type="ECO:0000256" key="5">
    <source>
        <dbReference type="ARBA" id="ARBA00022777"/>
    </source>
</evidence>
<dbReference type="SMART" id="SM00387">
    <property type="entry name" value="HATPase_c"/>
    <property type="match status" value="1"/>
</dbReference>
<keyword evidence="4" id="KW-0808">Transferase</keyword>
<dbReference type="OrthoDB" id="905895at2"/>
<dbReference type="AlphaFoldDB" id="I4ANS7"/>
<dbReference type="InterPro" id="IPR000700">
    <property type="entry name" value="PAS-assoc_C"/>
</dbReference>
<dbReference type="Gene3D" id="1.10.287.130">
    <property type="match status" value="1"/>
</dbReference>
<dbReference type="PANTHER" id="PTHR43304">
    <property type="entry name" value="PHYTOCHROME-LIKE PROTEIN CPH1"/>
    <property type="match status" value="1"/>
</dbReference>
<dbReference type="STRING" id="880071.Fleli_3282"/>
<dbReference type="Pfam" id="PF02518">
    <property type="entry name" value="HATPase_c"/>
    <property type="match status" value="1"/>
</dbReference>
<dbReference type="InterPro" id="IPR035965">
    <property type="entry name" value="PAS-like_dom_sf"/>
</dbReference>
<feature type="domain" description="PAC" evidence="8">
    <location>
        <begin position="333"/>
        <end position="386"/>
    </location>
</feature>
<dbReference type="HOGENOM" id="CLU_000445_114_18_10"/>
<dbReference type="Gene3D" id="3.30.450.20">
    <property type="entry name" value="PAS domain"/>
    <property type="match status" value="6"/>
</dbReference>
<proteinExistence type="predicted"/>
<organism evidence="9 10">
    <name type="scientific">Bernardetia litoralis (strain ATCC 23117 / DSM 6794 / NBRC 15988 / NCIMB 1366 / Fx l1 / Sio-4)</name>
    <name type="common">Flexibacter litoralis</name>
    <dbReference type="NCBI Taxonomy" id="880071"/>
    <lineage>
        <taxon>Bacteria</taxon>
        <taxon>Pseudomonadati</taxon>
        <taxon>Bacteroidota</taxon>
        <taxon>Cytophagia</taxon>
        <taxon>Cytophagales</taxon>
        <taxon>Bernardetiaceae</taxon>
        <taxon>Bernardetia</taxon>
    </lineage>
</organism>
<dbReference type="eggNOG" id="COG5002">
    <property type="taxonomic scope" value="Bacteria"/>
</dbReference>
<dbReference type="InterPro" id="IPR003594">
    <property type="entry name" value="HATPase_dom"/>
</dbReference>
<sequence length="1122" mass="129252">MERPEFNPLSTPNPNNSTTNNLAWLVHLPVLVWQTNAELVVENIIGALVNEFGIDTSTIIQKTVWQLEEEEIEGANNNWIFSAQSHADALLGNDFYSIVNHKDKFYRLQITALKKENKLTGTAGMLTYINLGQPHDINIDSNSDSTNDAIIYKCADLLPSPTLIFSAANNKIQVANDAFLKSFKYDKNKIINKSIGILISTIDLSQIRSRTRRRGVIRTFEMKMKRKKKGKFFWVKMAVQMMQIANKEHYLLQFADITKSRQNEDKWRSLIKFAPDYVLHVDLGGNIQYINRTPNETSISEMMGRNVYEFITIKERSKLEETFEQVFESKGIGRFESLFYNYVTKSRTTWLSIRIAPMVTDDEVTGFALIASDITKAKQNQEQLSQSESKNKALLDTIPDQIFLLSEDGTILDYKADQQDYYDLKNPINKKIGDLFSFMVSDKIEQTIQKTLLTQKSQSIQYNYLTNANELLHLEARTNLSTQGKVLMIVRNITEQKYNEEVIIKNRQEYKQLLNNIDEIVYAVGINPNTGTYQLTFVSEHLQSVLNYPLDFFDKGFIPWMRVIHSEDRRRVLETMQQAVLGQTKISRSFRILHHTEKRYLWLEERINPQVDNVGNLIGFLGVARDITQEKIAKEEKQKLISLIGSSHEFIGLTDKDGIIKFINEAGKKLLGVEDKVLLENQKEEQPIGINILDYFTRSSQEKIRLEVFQFPRHESWETELRIINRRKYMPLDVAVSFFPIKLNETHEATSIAVVMRDISERKRSERKIKQSEQKYRTLIDTMREGIIVLNSKDEIVYVNERILELLGHVQGELIGKTIDSLLFSTEIDEESHAMLQKRVKTIPEQYELQLRRKSGDSLWAWVSSNPIKADHVESLGTILAVADVNSLKTAQHEIVSVNKEMEQLLYRASHDLKGPISSVEGVLNLFRIEKKNDLVVQQYTDMIEISTKQLSNLIKDLTKVSSIKQGKLNVKYIDFEQLINSIIATFSFYENFQNIDFRVQVLCKKEFRTDEGLLYTIIQNFIENGIKYSKRNFDNSLIQITVKDIPKGIEIEFLDNGIGIPKKSQETIFDMFIRASDQAKGSGLGLYIVHNAIKKLQGTIQLQSEEYAGSIFTVQLPCIDL</sequence>
<dbReference type="SUPFAM" id="SSF55785">
    <property type="entry name" value="PYP-like sensor domain (PAS domain)"/>
    <property type="match status" value="6"/>
</dbReference>
<dbReference type="InterPro" id="IPR005467">
    <property type="entry name" value="His_kinase_dom"/>
</dbReference>
<feature type="domain" description="PAC" evidence="8">
    <location>
        <begin position="845"/>
        <end position="897"/>
    </location>
</feature>
<dbReference type="SMART" id="SM00091">
    <property type="entry name" value="PAS"/>
    <property type="match status" value="6"/>
</dbReference>
<dbReference type="InterPro" id="IPR000014">
    <property type="entry name" value="PAS"/>
</dbReference>
<dbReference type="InterPro" id="IPR036097">
    <property type="entry name" value="HisK_dim/P_sf"/>
</dbReference>
<dbReference type="CDD" id="cd00082">
    <property type="entry name" value="HisKA"/>
    <property type="match status" value="1"/>
</dbReference>
<protein>
    <recommendedName>
        <fullName evidence="2">histidine kinase</fullName>
        <ecNumber evidence="2">2.7.13.3</ecNumber>
    </recommendedName>
</protein>
<dbReference type="Gene3D" id="3.30.565.10">
    <property type="entry name" value="Histidine kinase-like ATPase, C-terminal domain"/>
    <property type="match status" value="1"/>
</dbReference>
<dbReference type="PROSITE" id="PS50112">
    <property type="entry name" value="PAS"/>
    <property type="match status" value="2"/>
</dbReference>
<name>I4ANS7_BERLS</name>
<feature type="domain" description="Histidine kinase" evidence="6">
    <location>
        <begin position="908"/>
        <end position="1121"/>
    </location>
</feature>
<feature type="domain" description="PAC" evidence="8">
    <location>
        <begin position="717"/>
        <end position="771"/>
    </location>
</feature>
<dbReference type="PRINTS" id="PR00344">
    <property type="entry name" value="BCTRLSENSOR"/>
</dbReference>
<dbReference type="GO" id="GO:0006355">
    <property type="term" value="P:regulation of DNA-templated transcription"/>
    <property type="evidence" value="ECO:0007669"/>
    <property type="project" value="InterPro"/>
</dbReference>
<dbReference type="InterPro" id="IPR003661">
    <property type="entry name" value="HisK_dim/P_dom"/>
</dbReference>
<dbReference type="InterPro" id="IPR004358">
    <property type="entry name" value="Sig_transdc_His_kin-like_C"/>
</dbReference>
<gene>
    <name evidence="9" type="ordered locus">Fleli_3282</name>
</gene>
<feature type="domain" description="PAC" evidence="8">
    <location>
        <begin position="586"/>
        <end position="639"/>
    </location>
</feature>
<evidence type="ECO:0000256" key="3">
    <source>
        <dbReference type="ARBA" id="ARBA00022553"/>
    </source>
</evidence>
<reference evidence="10" key="1">
    <citation type="submission" date="2012-06" db="EMBL/GenBank/DDBJ databases">
        <title>The complete genome of Flexibacter litoralis DSM 6794.</title>
        <authorList>
            <person name="Lucas S."/>
            <person name="Copeland A."/>
            <person name="Lapidus A."/>
            <person name="Glavina del Rio T."/>
            <person name="Dalin E."/>
            <person name="Tice H."/>
            <person name="Bruce D."/>
            <person name="Goodwin L."/>
            <person name="Pitluck S."/>
            <person name="Peters L."/>
            <person name="Ovchinnikova G."/>
            <person name="Lu M."/>
            <person name="Kyrpides N."/>
            <person name="Mavromatis K."/>
            <person name="Ivanova N."/>
            <person name="Brettin T."/>
            <person name="Detter J.C."/>
            <person name="Han C."/>
            <person name="Larimer F."/>
            <person name="Land M."/>
            <person name="Hauser L."/>
            <person name="Markowitz V."/>
            <person name="Cheng J.-F."/>
            <person name="Hugenholtz P."/>
            <person name="Woyke T."/>
            <person name="Wu D."/>
            <person name="Spring S."/>
            <person name="Lang E."/>
            <person name="Kopitz M."/>
            <person name="Brambilla E."/>
            <person name="Klenk H.-P."/>
            <person name="Eisen J.A."/>
        </authorList>
    </citation>
    <scope>NUCLEOTIDE SEQUENCE [LARGE SCALE GENOMIC DNA]</scope>
    <source>
        <strain evidence="10">ATCC 23117 / DSM 6794 / NBRC 15988 / NCIMB 1366 / Sio-4</strain>
    </source>
</reference>
<dbReference type="Pfam" id="PF08447">
    <property type="entry name" value="PAS_3"/>
    <property type="match status" value="1"/>
</dbReference>
<comment type="catalytic activity">
    <reaction evidence="1">
        <text>ATP + protein L-histidine = ADP + protein N-phospho-L-histidine.</text>
        <dbReference type="EC" id="2.7.13.3"/>
    </reaction>
</comment>
<dbReference type="CDD" id="cd00075">
    <property type="entry name" value="HATPase"/>
    <property type="match status" value="1"/>
</dbReference>
<dbReference type="KEGG" id="fli:Fleli_3282"/>
<dbReference type="EC" id="2.7.13.3" evidence="2"/>
<dbReference type="Pfam" id="PF13426">
    <property type="entry name" value="PAS_9"/>
    <property type="match status" value="4"/>
</dbReference>
<evidence type="ECO:0000313" key="10">
    <source>
        <dbReference type="Proteomes" id="UP000006054"/>
    </source>
</evidence>
<dbReference type="SMART" id="SM00388">
    <property type="entry name" value="HisKA"/>
    <property type="match status" value="1"/>
</dbReference>
<keyword evidence="5" id="KW-0418">Kinase</keyword>
<evidence type="ECO:0000259" key="8">
    <source>
        <dbReference type="PROSITE" id="PS50113"/>
    </source>
</evidence>
<dbReference type="eggNOG" id="COG2202">
    <property type="taxonomic scope" value="Bacteria"/>
</dbReference>
<dbReference type="EMBL" id="CP003345">
    <property type="protein sequence ID" value="AFM05612.1"/>
    <property type="molecule type" value="Genomic_DNA"/>
</dbReference>
<dbReference type="Pfam" id="PF00512">
    <property type="entry name" value="HisKA"/>
    <property type="match status" value="1"/>
</dbReference>
<dbReference type="RefSeq" id="WP_014799041.1">
    <property type="nucleotide sequence ID" value="NC_018018.1"/>
</dbReference>
<dbReference type="InterPro" id="IPR036890">
    <property type="entry name" value="HATPase_C_sf"/>
</dbReference>
<evidence type="ECO:0000313" key="9">
    <source>
        <dbReference type="EMBL" id="AFM05612.1"/>
    </source>
</evidence>
<evidence type="ECO:0000256" key="2">
    <source>
        <dbReference type="ARBA" id="ARBA00012438"/>
    </source>
</evidence>
<keyword evidence="3" id="KW-0597">Phosphoprotein</keyword>
<accession>I4ANS7</accession>
<feature type="domain" description="PAS" evidence="7">
    <location>
        <begin position="772"/>
        <end position="847"/>
    </location>
</feature>
<dbReference type="PROSITE" id="PS50109">
    <property type="entry name" value="HIS_KIN"/>
    <property type="match status" value="1"/>
</dbReference>
<dbReference type="SMART" id="SM00086">
    <property type="entry name" value="PAC"/>
    <property type="match status" value="5"/>
</dbReference>
<dbReference type="PANTHER" id="PTHR43304:SF1">
    <property type="entry name" value="PAC DOMAIN-CONTAINING PROTEIN"/>
    <property type="match status" value="1"/>
</dbReference>
<dbReference type="CDD" id="cd00130">
    <property type="entry name" value="PAS"/>
    <property type="match status" value="3"/>
</dbReference>
<dbReference type="SUPFAM" id="SSF55874">
    <property type="entry name" value="ATPase domain of HSP90 chaperone/DNA topoisomerase II/histidine kinase"/>
    <property type="match status" value="1"/>
</dbReference>
<dbReference type="InterPro" id="IPR001610">
    <property type="entry name" value="PAC"/>
</dbReference>
<dbReference type="InterPro" id="IPR052162">
    <property type="entry name" value="Sensor_kinase/Photoreceptor"/>
</dbReference>
<evidence type="ECO:0000256" key="4">
    <source>
        <dbReference type="ARBA" id="ARBA00022679"/>
    </source>
</evidence>
<evidence type="ECO:0000259" key="6">
    <source>
        <dbReference type="PROSITE" id="PS50109"/>
    </source>
</evidence>
<feature type="domain" description="PAS" evidence="7">
    <location>
        <begin position="636"/>
        <end position="705"/>
    </location>
</feature>
<dbReference type="NCBIfam" id="TIGR00229">
    <property type="entry name" value="sensory_box"/>
    <property type="match status" value="5"/>
</dbReference>
<keyword evidence="10" id="KW-1185">Reference proteome</keyword>
<dbReference type="InterPro" id="IPR013655">
    <property type="entry name" value="PAS_fold_3"/>
</dbReference>
<evidence type="ECO:0000256" key="1">
    <source>
        <dbReference type="ARBA" id="ARBA00000085"/>
    </source>
</evidence>
<dbReference type="Proteomes" id="UP000006054">
    <property type="component" value="Chromosome"/>
</dbReference>
<evidence type="ECO:0000259" key="7">
    <source>
        <dbReference type="PROSITE" id="PS50112"/>
    </source>
</evidence>
<dbReference type="PROSITE" id="PS50113">
    <property type="entry name" value="PAC"/>
    <property type="match status" value="4"/>
</dbReference>
<dbReference type="GO" id="GO:0000155">
    <property type="term" value="F:phosphorelay sensor kinase activity"/>
    <property type="evidence" value="ECO:0007669"/>
    <property type="project" value="InterPro"/>
</dbReference>
<dbReference type="SUPFAM" id="SSF47384">
    <property type="entry name" value="Homodimeric domain of signal transducing histidine kinase"/>
    <property type="match status" value="1"/>
</dbReference>